<keyword evidence="1" id="KW-1133">Transmembrane helix</keyword>
<dbReference type="EMBL" id="BTGU01000714">
    <property type="protein sequence ID" value="GMN68862.1"/>
    <property type="molecule type" value="Genomic_DNA"/>
</dbReference>
<reference evidence="2" key="1">
    <citation type="submission" date="2023-07" db="EMBL/GenBank/DDBJ databases">
        <title>draft genome sequence of fig (Ficus carica).</title>
        <authorList>
            <person name="Takahashi T."/>
            <person name="Nishimura K."/>
        </authorList>
    </citation>
    <scope>NUCLEOTIDE SEQUENCE</scope>
</reference>
<feature type="transmembrane region" description="Helical" evidence="1">
    <location>
        <begin position="23"/>
        <end position="41"/>
    </location>
</feature>
<protein>
    <submittedName>
        <fullName evidence="2">Uncharacterized protein</fullName>
    </submittedName>
</protein>
<gene>
    <name evidence="2" type="ORF">TIFTF001_037914</name>
</gene>
<accession>A0AA88E6A1</accession>
<keyword evidence="1" id="KW-0472">Membrane</keyword>
<name>A0AA88E6A1_FICCA</name>
<feature type="transmembrane region" description="Helical" evidence="1">
    <location>
        <begin position="53"/>
        <end position="75"/>
    </location>
</feature>
<evidence type="ECO:0000256" key="1">
    <source>
        <dbReference type="SAM" id="Phobius"/>
    </source>
</evidence>
<sequence length="119" mass="13789">MAGCVWRGREQGFLSSKLVYARSMLRLSWLLALSMGLFLWSKMSVKVMCAHHVFVIMLSHIMCAHHVFVIMLSHVKYGDFMNDDDDDDDDVKYGDFMNDDDDDDDDDVNIMDMLIKKLT</sequence>
<organism evidence="2 3">
    <name type="scientific">Ficus carica</name>
    <name type="common">Common fig</name>
    <dbReference type="NCBI Taxonomy" id="3494"/>
    <lineage>
        <taxon>Eukaryota</taxon>
        <taxon>Viridiplantae</taxon>
        <taxon>Streptophyta</taxon>
        <taxon>Embryophyta</taxon>
        <taxon>Tracheophyta</taxon>
        <taxon>Spermatophyta</taxon>
        <taxon>Magnoliopsida</taxon>
        <taxon>eudicotyledons</taxon>
        <taxon>Gunneridae</taxon>
        <taxon>Pentapetalae</taxon>
        <taxon>rosids</taxon>
        <taxon>fabids</taxon>
        <taxon>Rosales</taxon>
        <taxon>Moraceae</taxon>
        <taxon>Ficeae</taxon>
        <taxon>Ficus</taxon>
    </lineage>
</organism>
<dbReference type="AlphaFoldDB" id="A0AA88E6A1"/>
<evidence type="ECO:0000313" key="3">
    <source>
        <dbReference type="Proteomes" id="UP001187192"/>
    </source>
</evidence>
<keyword evidence="1" id="KW-0812">Transmembrane</keyword>
<evidence type="ECO:0000313" key="2">
    <source>
        <dbReference type="EMBL" id="GMN68862.1"/>
    </source>
</evidence>
<keyword evidence="3" id="KW-1185">Reference proteome</keyword>
<proteinExistence type="predicted"/>
<dbReference type="Proteomes" id="UP001187192">
    <property type="component" value="Unassembled WGS sequence"/>
</dbReference>
<comment type="caution">
    <text evidence="2">The sequence shown here is derived from an EMBL/GenBank/DDBJ whole genome shotgun (WGS) entry which is preliminary data.</text>
</comment>